<dbReference type="InterPro" id="IPR029062">
    <property type="entry name" value="Class_I_gatase-like"/>
</dbReference>
<dbReference type="PROSITE" id="PS51273">
    <property type="entry name" value="GATASE_TYPE_1"/>
    <property type="match status" value="1"/>
</dbReference>
<dbReference type="EMBL" id="JBITLV010000005">
    <property type="protein sequence ID" value="MFI7588761.1"/>
    <property type="molecule type" value="Genomic_DNA"/>
</dbReference>
<dbReference type="RefSeq" id="WP_398282770.1">
    <property type="nucleotide sequence ID" value="NZ_JBITLV010000005.1"/>
</dbReference>
<dbReference type="CDD" id="cd01741">
    <property type="entry name" value="GATase1_1"/>
    <property type="match status" value="1"/>
</dbReference>
<evidence type="ECO:0000313" key="2">
    <source>
        <dbReference type="EMBL" id="MFI7588761.1"/>
    </source>
</evidence>
<reference evidence="2 3" key="1">
    <citation type="submission" date="2024-10" db="EMBL/GenBank/DDBJ databases">
        <title>The Natural Products Discovery Center: Release of the First 8490 Sequenced Strains for Exploring Actinobacteria Biosynthetic Diversity.</title>
        <authorList>
            <person name="Kalkreuter E."/>
            <person name="Kautsar S.A."/>
            <person name="Yang D."/>
            <person name="Bader C.D."/>
            <person name="Teijaro C.N."/>
            <person name="Fluegel L."/>
            <person name="Davis C.M."/>
            <person name="Simpson J.R."/>
            <person name="Lauterbach L."/>
            <person name="Steele A.D."/>
            <person name="Gui C."/>
            <person name="Meng S."/>
            <person name="Li G."/>
            <person name="Viehrig K."/>
            <person name="Ye F."/>
            <person name="Su P."/>
            <person name="Kiefer A.F."/>
            <person name="Nichols A."/>
            <person name="Cepeda A.J."/>
            <person name="Yan W."/>
            <person name="Fan B."/>
            <person name="Jiang Y."/>
            <person name="Adhikari A."/>
            <person name="Zheng C.-J."/>
            <person name="Schuster L."/>
            <person name="Cowan T.M."/>
            <person name="Smanski M.J."/>
            <person name="Chevrette M.G."/>
            <person name="De Carvalho L.P.S."/>
            <person name="Shen B."/>
        </authorList>
    </citation>
    <scope>NUCLEOTIDE SEQUENCE [LARGE SCALE GENOMIC DNA]</scope>
    <source>
        <strain evidence="2 3">NPDC049639</strain>
    </source>
</reference>
<comment type="caution">
    <text evidence="2">The sequence shown here is derived from an EMBL/GenBank/DDBJ whole genome shotgun (WGS) entry which is preliminary data.</text>
</comment>
<dbReference type="SUPFAM" id="SSF52317">
    <property type="entry name" value="Class I glutamine amidotransferase-like"/>
    <property type="match status" value="1"/>
</dbReference>
<organism evidence="2 3">
    <name type="scientific">Spongisporangium articulatum</name>
    <dbReference type="NCBI Taxonomy" id="3362603"/>
    <lineage>
        <taxon>Bacteria</taxon>
        <taxon>Bacillati</taxon>
        <taxon>Actinomycetota</taxon>
        <taxon>Actinomycetes</taxon>
        <taxon>Kineosporiales</taxon>
        <taxon>Kineosporiaceae</taxon>
        <taxon>Spongisporangium</taxon>
    </lineage>
</organism>
<keyword evidence="2" id="KW-0315">Glutamine amidotransferase</keyword>
<dbReference type="PANTHER" id="PTHR42695">
    <property type="entry name" value="GLUTAMINE AMIDOTRANSFERASE YLR126C-RELATED"/>
    <property type="match status" value="1"/>
</dbReference>
<dbReference type="PANTHER" id="PTHR42695:SF5">
    <property type="entry name" value="GLUTAMINE AMIDOTRANSFERASE YLR126C-RELATED"/>
    <property type="match status" value="1"/>
</dbReference>
<evidence type="ECO:0000313" key="3">
    <source>
        <dbReference type="Proteomes" id="UP001612915"/>
    </source>
</evidence>
<dbReference type="InterPro" id="IPR044992">
    <property type="entry name" value="ChyE-like"/>
</dbReference>
<sequence length="247" mass="26822">MKPFLLLATRAEDAVADSEYRQFLRFGSLEPEQLVRVRLESAPLGDLLPGLDLTRYSGVIVGGSPFTSSDPAAEKSPVQHRVERELAALLDDILKLDIPFLGACYGIATLGLHQGGVVDTTYPEEASAVEITLTEDGRRDPLLAGLPETFLAYVGHKEALRETPPGATLLATGAACPVQMFRVGTRQYATQFHPELDVPGIVERILAYQHLGYFVPETIDVLIEAVSAAEVVHPARLVANFVELFAE</sequence>
<protein>
    <submittedName>
        <fullName evidence="2">Glutamine amidotransferase</fullName>
    </submittedName>
</protein>
<gene>
    <name evidence="2" type="ORF">ACIB24_16955</name>
</gene>
<dbReference type="InterPro" id="IPR017926">
    <property type="entry name" value="GATASE"/>
</dbReference>
<dbReference type="Proteomes" id="UP001612915">
    <property type="component" value="Unassembled WGS sequence"/>
</dbReference>
<name>A0ABW8AQV5_9ACTN</name>
<feature type="domain" description="Glutamine amidotransferase" evidence="1">
    <location>
        <begin position="54"/>
        <end position="196"/>
    </location>
</feature>
<proteinExistence type="predicted"/>
<evidence type="ECO:0000259" key="1">
    <source>
        <dbReference type="Pfam" id="PF00117"/>
    </source>
</evidence>
<keyword evidence="3" id="KW-1185">Reference proteome</keyword>
<dbReference type="Gene3D" id="3.40.50.880">
    <property type="match status" value="1"/>
</dbReference>
<dbReference type="NCBIfam" id="NF005743">
    <property type="entry name" value="PRK07567.1"/>
    <property type="match status" value="1"/>
</dbReference>
<accession>A0ABW8AQV5</accession>
<dbReference type="Pfam" id="PF00117">
    <property type="entry name" value="GATase"/>
    <property type="match status" value="1"/>
</dbReference>